<proteinExistence type="predicted"/>
<dbReference type="EMBL" id="NWQG01000042">
    <property type="protein sequence ID" value="PDQ21696.1"/>
    <property type="molecule type" value="Genomic_DNA"/>
</dbReference>
<name>A0A2A6FJ58_9HYPH</name>
<evidence type="ECO:0000313" key="3">
    <source>
        <dbReference type="Proteomes" id="UP000219182"/>
    </source>
</evidence>
<reference evidence="2 3" key="1">
    <citation type="submission" date="2017-09" db="EMBL/GenBank/DDBJ databases">
        <title>Mesorhizobum sanjuanii sp. nov. isolated from nodules of Lotus tenuis in saline-alkaline lowlands of Flooding Pampa.</title>
        <authorList>
            <person name="Sannazzaro A.I."/>
            <person name="Torres Tejerizo G.A."/>
            <person name="Fontana F."/>
            <person name="Cumpa Velazquez L.M."/>
            <person name="Hansen L."/>
            <person name="Pistorio M."/>
            <person name="Estrella M.J."/>
        </authorList>
    </citation>
    <scope>NUCLEOTIDE SEQUENCE [LARGE SCALE GENOMIC DNA]</scope>
    <source>
        <strain evidence="2 3">BSA136</strain>
    </source>
</reference>
<gene>
    <name evidence="2" type="ORF">CN311_07685</name>
</gene>
<evidence type="ECO:0000256" key="1">
    <source>
        <dbReference type="SAM" id="MobiDB-lite"/>
    </source>
</evidence>
<feature type="compositionally biased region" description="Basic residues" evidence="1">
    <location>
        <begin position="322"/>
        <end position="336"/>
    </location>
</feature>
<accession>A0A2A6FJ58</accession>
<sequence length="433" mass="50340">MQRTFTRQELYDLVWSTPIVTLAERFEMSDRGLSKICARYQIPVPGRGYWAKIEAGQSAPKTPLWKIDNPTLETVHIGAYKPPVNPYIAFAIEAAAGTVRKSKEERQTRAIAEQARDASEREAAPRAPKEQIVFEPVRKPHNSVSGLVAALRSADPNQHGEISVPGVKVHKNARSRLISILHHLALALDQREIMLSHSDKGIKTEISPDDVRLEIIEERRWEKHIPTPTEQKKRDEHDRRREIASRRGQWLPYESFWPEYDYIYSGKLSLEIQNWADGARKRWKDTKHQNLEGLLDSIADGILFHLAFEKARREEREAEERRRKHMAHRRELHKKRQDREASRLNFLRQLAEYQKEATDLRTTIAKAAAFLPQASPEYLRMIEWAERRLAHIEAQNQLDVLTSNLREQNLFPELDDLYDSEGDPPPPRNSWGY</sequence>
<comment type="caution">
    <text evidence="2">The sequence shown here is derived from an EMBL/GenBank/DDBJ whole genome shotgun (WGS) entry which is preliminary data.</text>
</comment>
<protein>
    <submittedName>
        <fullName evidence="2">Uncharacterized protein</fullName>
    </submittedName>
</protein>
<feature type="region of interest" description="Disordered" evidence="1">
    <location>
        <begin position="105"/>
        <end position="128"/>
    </location>
</feature>
<dbReference type="AlphaFoldDB" id="A0A2A6FJ58"/>
<dbReference type="Proteomes" id="UP000219182">
    <property type="component" value="Unassembled WGS sequence"/>
</dbReference>
<dbReference type="RefSeq" id="WP_097572726.1">
    <property type="nucleotide sequence ID" value="NZ_NWQG01000042.1"/>
</dbReference>
<feature type="region of interest" description="Disordered" evidence="1">
    <location>
        <begin position="317"/>
        <end position="337"/>
    </location>
</feature>
<organism evidence="2 3">
    <name type="scientific">Mesorhizobium sanjuanii</name>
    <dbReference type="NCBI Taxonomy" id="2037900"/>
    <lineage>
        <taxon>Bacteria</taxon>
        <taxon>Pseudomonadati</taxon>
        <taxon>Pseudomonadota</taxon>
        <taxon>Alphaproteobacteria</taxon>
        <taxon>Hyphomicrobiales</taxon>
        <taxon>Phyllobacteriaceae</taxon>
        <taxon>Mesorhizobium</taxon>
    </lineage>
</organism>
<keyword evidence="3" id="KW-1185">Reference proteome</keyword>
<evidence type="ECO:0000313" key="2">
    <source>
        <dbReference type="EMBL" id="PDQ21696.1"/>
    </source>
</evidence>